<accession>A0A854NI97</accession>
<feature type="transmembrane region" description="Helical" evidence="7">
    <location>
        <begin position="104"/>
        <end position="126"/>
    </location>
</feature>
<feature type="domain" description="ABC transmembrane type-1" evidence="8">
    <location>
        <begin position="386"/>
        <end position="571"/>
    </location>
</feature>
<proteinExistence type="inferred from homology"/>
<feature type="transmembrane region" description="Helical" evidence="7">
    <location>
        <begin position="238"/>
        <end position="263"/>
    </location>
</feature>
<dbReference type="InterPro" id="IPR035906">
    <property type="entry name" value="MetI-like_sf"/>
</dbReference>
<keyword evidence="5 7" id="KW-1133">Transmembrane helix</keyword>
<evidence type="ECO:0000313" key="10">
    <source>
        <dbReference type="Proteomes" id="UP000197692"/>
    </source>
</evidence>
<feature type="transmembrane region" description="Helical" evidence="7">
    <location>
        <begin position="424"/>
        <end position="442"/>
    </location>
</feature>
<evidence type="ECO:0000313" key="9">
    <source>
        <dbReference type="EMBL" id="OWM34571.1"/>
    </source>
</evidence>
<feature type="transmembrane region" description="Helical" evidence="7">
    <location>
        <begin position="283"/>
        <end position="302"/>
    </location>
</feature>
<dbReference type="InterPro" id="IPR000515">
    <property type="entry name" value="MetI-like"/>
</dbReference>
<keyword evidence="6 7" id="KW-0472">Membrane</keyword>
<comment type="similarity">
    <text evidence="7">Belongs to the binding-protein-dependent transport system permease family.</text>
</comment>
<dbReference type="RefSeq" id="WP_041627765.1">
    <property type="nucleotide sequence ID" value="NZ_LSWU01000029.1"/>
</dbReference>
<dbReference type="AlphaFoldDB" id="A0A854NI97"/>
<evidence type="ECO:0000256" key="7">
    <source>
        <dbReference type="RuleBase" id="RU363032"/>
    </source>
</evidence>
<gene>
    <name evidence="9" type="ORF">AY602_07785</name>
</gene>
<evidence type="ECO:0000256" key="1">
    <source>
        <dbReference type="ARBA" id="ARBA00004651"/>
    </source>
</evidence>
<sequence length="586" mass="61639">MTMRSPRTLATVIIAVATYALALVATALLPWFTGREPAFAVLRAREREREATPELLQAIREQLDLPRTPWESVSRWFAGVARGDFGTSWVNPAQGAWAQATHGLGITATLTFVSTVLCLIVALLIVMPRIAAAARGRRGGVAAPQLLAALAALPDFVVAVILLWLCALVLHILPVGGWSSPAHMVLPSLALGVCAGGVYGRVLLITADSASQEPWVEAWRINGVAHSRITRALLWRSFVPTIPLLTLFFAGTLASTAAVEVTFNIPGFGRTVVNSALNADLPVLQAAVFVVLVVGALSGIVANTLRRIILRRLEGDVAGVSLSTGTTATSVVFDRVSLIIAAIPLVAVAAGMIRSAAINTDDRFASYSAAHPLGADQLGRDIWARLADGFTYSIGVAVLVTALCALIGLIAGHLGSWVLHIGDALNAFPAVLLGLILAGALGPSTTTAAIAVLMVGWIPLASHCAAVVQEARASGHYRYAATMGASRWHLLRHHVLPWTTPAVIRHAVVRIAHNAISLAALGYLGVGASVGSPDWGVILEESTHYLERAPWMAIGPMLCLVALGVVAAVTTDSVGRREASSYHQPE</sequence>
<dbReference type="GO" id="GO:0005886">
    <property type="term" value="C:plasma membrane"/>
    <property type="evidence" value="ECO:0007669"/>
    <property type="project" value="UniProtKB-SubCell"/>
</dbReference>
<keyword evidence="4 7" id="KW-0812">Transmembrane</keyword>
<dbReference type="GO" id="GO:0055085">
    <property type="term" value="P:transmembrane transport"/>
    <property type="evidence" value="ECO:0007669"/>
    <property type="project" value="InterPro"/>
</dbReference>
<dbReference type="Pfam" id="PF00528">
    <property type="entry name" value="BPD_transp_1"/>
    <property type="match status" value="2"/>
</dbReference>
<evidence type="ECO:0000256" key="2">
    <source>
        <dbReference type="ARBA" id="ARBA00022448"/>
    </source>
</evidence>
<feature type="transmembrane region" description="Helical" evidence="7">
    <location>
        <begin position="511"/>
        <end position="531"/>
    </location>
</feature>
<organism evidence="9 10">
    <name type="scientific">Corynebacterium diphtheriae bv. mitis</name>
    <dbReference type="NCBI Taxonomy" id="1806053"/>
    <lineage>
        <taxon>Bacteria</taxon>
        <taxon>Bacillati</taxon>
        <taxon>Actinomycetota</taxon>
        <taxon>Actinomycetes</taxon>
        <taxon>Mycobacteriales</taxon>
        <taxon>Corynebacteriaceae</taxon>
        <taxon>Corynebacterium</taxon>
    </lineage>
</organism>
<feature type="transmembrane region" description="Helical" evidence="7">
    <location>
        <begin position="12"/>
        <end position="32"/>
    </location>
</feature>
<keyword evidence="2 7" id="KW-0813">Transport</keyword>
<evidence type="ECO:0000259" key="8">
    <source>
        <dbReference type="PROSITE" id="PS50928"/>
    </source>
</evidence>
<dbReference type="PANTHER" id="PTHR43386">
    <property type="entry name" value="OLIGOPEPTIDE TRANSPORT SYSTEM PERMEASE PROTEIN APPC"/>
    <property type="match status" value="1"/>
</dbReference>
<protein>
    <recommendedName>
        <fullName evidence="8">ABC transmembrane type-1 domain-containing protein</fullName>
    </recommendedName>
</protein>
<dbReference type="InterPro" id="IPR050366">
    <property type="entry name" value="BP-dependent_transpt_permease"/>
</dbReference>
<reference evidence="10" key="1">
    <citation type="submission" date="2016-02" db="EMBL/GenBank/DDBJ databases">
        <title>Genomic analyses of a collection of pathogenic Corynebacterium diphtheriae.</title>
        <authorList>
            <person name="Sangal V."/>
            <person name="Titov L."/>
        </authorList>
    </citation>
    <scope>NUCLEOTIDE SEQUENCE [LARGE SCALE GENOMIC DNA]</scope>
    <source>
        <strain evidence="10">1438</strain>
    </source>
</reference>
<comment type="subcellular location">
    <subcellularLocation>
        <location evidence="1 7">Cell membrane</location>
        <topology evidence="1 7">Multi-pass membrane protein</topology>
    </subcellularLocation>
</comment>
<evidence type="ECO:0000256" key="5">
    <source>
        <dbReference type="ARBA" id="ARBA00022989"/>
    </source>
</evidence>
<feature type="transmembrane region" description="Helical" evidence="7">
    <location>
        <begin position="448"/>
        <end position="468"/>
    </location>
</feature>
<dbReference type="PANTHER" id="PTHR43386:SF1">
    <property type="entry name" value="D,D-DIPEPTIDE TRANSPORT SYSTEM PERMEASE PROTEIN DDPC-RELATED"/>
    <property type="match status" value="1"/>
</dbReference>
<feature type="transmembrane region" description="Helical" evidence="7">
    <location>
        <begin position="336"/>
        <end position="357"/>
    </location>
</feature>
<dbReference type="SUPFAM" id="SSF161098">
    <property type="entry name" value="MetI-like"/>
    <property type="match status" value="1"/>
</dbReference>
<dbReference type="EMBL" id="LSZF01000026">
    <property type="protein sequence ID" value="OWM34571.1"/>
    <property type="molecule type" value="Genomic_DNA"/>
</dbReference>
<evidence type="ECO:0000256" key="3">
    <source>
        <dbReference type="ARBA" id="ARBA00022475"/>
    </source>
</evidence>
<dbReference type="CDD" id="cd06261">
    <property type="entry name" value="TM_PBP2"/>
    <property type="match status" value="1"/>
</dbReference>
<keyword evidence="3" id="KW-1003">Cell membrane</keyword>
<evidence type="ECO:0000256" key="4">
    <source>
        <dbReference type="ARBA" id="ARBA00022692"/>
    </source>
</evidence>
<dbReference type="PROSITE" id="PS50928">
    <property type="entry name" value="ABC_TM1"/>
    <property type="match status" value="2"/>
</dbReference>
<feature type="transmembrane region" description="Helical" evidence="7">
    <location>
        <begin position="146"/>
        <end position="173"/>
    </location>
</feature>
<feature type="transmembrane region" description="Helical" evidence="7">
    <location>
        <begin position="390"/>
        <end position="412"/>
    </location>
</feature>
<dbReference type="Gene3D" id="1.10.3720.10">
    <property type="entry name" value="MetI-like"/>
    <property type="match status" value="2"/>
</dbReference>
<dbReference type="Proteomes" id="UP000197692">
    <property type="component" value="Unassembled WGS sequence"/>
</dbReference>
<name>A0A854NI97_CORDP</name>
<feature type="transmembrane region" description="Helical" evidence="7">
    <location>
        <begin position="185"/>
        <end position="204"/>
    </location>
</feature>
<evidence type="ECO:0000256" key="6">
    <source>
        <dbReference type="ARBA" id="ARBA00023136"/>
    </source>
</evidence>
<comment type="caution">
    <text evidence="9">The sequence shown here is derived from an EMBL/GenBank/DDBJ whole genome shotgun (WGS) entry which is preliminary data.</text>
</comment>
<feature type="transmembrane region" description="Helical" evidence="7">
    <location>
        <begin position="551"/>
        <end position="570"/>
    </location>
</feature>
<feature type="domain" description="ABC transmembrane type-1" evidence="8">
    <location>
        <begin position="104"/>
        <end position="302"/>
    </location>
</feature>